<dbReference type="RefSeq" id="WP_345501488.1">
    <property type="nucleotide sequence ID" value="NZ_BAABLO010000003.1"/>
</dbReference>
<dbReference type="Proteomes" id="UP001500556">
    <property type="component" value="Unassembled WGS sequence"/>
</dbReference>
<dbReference type="EMBL" id="BAABLO010000003">
    <property type="protein sequence ID" value="GAA4714945.1"/>
    <property type="molecule type" value="Genomic_DNA"/>
</dbReference>
<comment type="caution">
    <text evidence="1">The sequence shown here is derived from an EMBL/GenBank/DDBJ whole genome shotgun (WGS) entry which is preliminary data.</text>
</comment>
<organism evidence="1 2">
    <name type="scientific">Pedococcus ginsenosidimutans</name>
    <dbReference type="NCBI Taxonomy" id="490570"/>
    <lineage>
        <taxon>Bacteria</taxon>
        <taxon>Bacillati</taxon>
        <taxon>Actinomycetota</taxon>
        <taxon>Actinomycetes</taxon>
        <taxon>Micrococcales</taxon>
        <taxon>Intrasporangiaceae</taxon>
        <taxon>Pedococcus</taxon>
    </lineage>
</organism>
<protein>
    <recommendedName>
        <fullName evidence="3">DUF2993 domain-containing protein</fullName>
    </recommendedName>
</protein>
<accession>A0ABP8XTA7</accession>
<name>A0ABP8XTA7_9MICO</name>
<keyword evidence="2" id="KW-1185">Reference proteome</keyword>
<proteinExistence type="predicted"/>
<evidence type="ECO:0008006" key="3">
    <source>
        <dbReference type="Google" id="ProtNLM"/>
    </source>
</evidence>
<sequence length="262" mass="27317">MARREIDISRSMVALVASLAALALLGLSTHLPGWLGRDEGFDDISPGLLTVAADAKGVATLGGGVSVSLYPDGLRILRGEDLLTQTVIGGSMLSALDGRATGRGDDTEEKVTRVLSNVTIDELTFLPGRATYFGHVSDGEVTLPLVMRVELAGSVIRLGVDVNGADAVVWHLDHRPLTTGIRPALPSVNLRKKAAWLAPSSVEGQAAFSTNLGTDIGVGPGRVARGVDVRGEGRIDVHVWSNAAFLTVSSFARPQPAPSPSG</sequence>
<evidence type="ECO:0000313" key="2">
    <source>
        <dbReference type="Proteomes" id="UP001500556"/>
    </source>
</evidence>
<gene>
    <name evidence="1" type="ORF">GCM10025782_09220</name>
</gene>
<evidence type="ECO:0000313" key="1">
    <source>
        <dbReference type="EMBL" id="GAA4714945.1"/>
    </source>
</evidence>
<reference evidence="2" key="1">
    <citation type="journal article" date="2019" name="Int. J. Syst. Evol. Microbiol.">
        <title>The Global Catalogue of Microorganisms (GCM) 10K type strain sequencing project: providing services to taxonomists for standard genome sequencing and annotation.</title>
        <authorList>
            <consortium name="The Broad Institute Genomics Platform"/>
            <consortium name="The Broad Institute Genome Sequencing Center for Infectious Disease"/>
            <person name="Wu L."/>
            <person name="Ma J."/>
        </authorList>
    </citation>
    <scope>NUCLEOTIDE SEQUENCE [LARGE SCALE GENOMIC DNA]</scope>
    <source>
        <strain evidence="2">JCM 18961</strain>
    </source>
</reference>